<evidence type="ECO:0000256" key="1">
    <source>
        <dbReference type="ARBA" id="ARBA00022723"/>
    </source>
</evidence>
<feature type="domain" description="Isopenicillin N synthase-like Fe(2+) 2OG dioxygenase" evidence="3">
    <location>
        <begin position="138"/>
        <end position="183"/>
    </location>
</feature>
<proteinExistence type="predicted"/>
<dbReference type="InterPro" id="IPR026992">
    <property type="entry name" value="DIOX_N"/>
</dbReference>
<dbReference type="InterPro" id="IPR027443">
    <property type="entry name" value="IPNS-like_sf"/>
</dbReference>
<sequence>MLSETENQLIPTRYVKPLPERPSFNKGDLGDINIPLIDLFDLANGDSQAKKAVMDQISVACREWGFFQVVNHGMSSHLVDEAREVWREFFHQPMELKQEYANTPKTYEGYVAFTTTFVTKCDRRVLGRDCKARQGVVEDPGGMTFLLPDEHVSGLQVRKGDEWITVKPARHAIIVNIGDQIQYL</sequence>
<dbReference type="InterPro" id="IPR044861">
    <property type="entry name" value="IPNS-like_FE2OG_OXY"/>
</dbReference>
<organism evidence="5">
    <name type="scientific">Tanacetum cinerariifolium</name>
    <name type="common">Dalmatian daisy</name>
    <name type="synonym">Chrysanthemum cinerariifolium</name>
    <dbReference type="NCBI Taxonomy" id="118510"/>
    <lineage>
        <taxon>Eukaryota</taxon>
        <taxon>Viridiplantae</taxon>
        <taxon>Streptophyta</taxon>
        <taxon>Embryophyta</taxon>
        <taxon>Tracheophyta</taxon>
        <taxon>Spermatophyta</taxon>
        <taxon>Magnoliopsida</taxon>
        <taxon>eudicotyledons</taxon>
        <taxon>Gunneridae</taxon>
        <taxon>Pentapetalae</taxon>
        <taxon>asterids</taxon>
        <taxon>campanulids</taxon>
        <taxon>Asterales</taxon>
        <taxon>Asteraceae</taxon>
        <taxon>Asteroideae</taxon>
        <taxon>Anthemideae</taxon>
        <taxon>Anthemidinae</taxon>
        <taxon>Tanacetum</taxon>
    </lineage>
</organism>
<evidence type="ECO:0000259" key="4">
    <source>
        <dbReference type="Pfam" id="PF14226"/>
    </source>
</evidence>
<evidence type="ECO:0000259" key="3">
    <source>
        <dbReference type="Pfam" id="PF03171"/>
    </source>
</evidence>
<keyword evidence="1" id="KW-0479">Metal-binding</keyword>
<comment type="caution">
    <text evidence="5">The sequence shown here is derived from an EMBL/GenBank/DDBJ whole genome shotgun (WGS) entry which is preliminary data.</text>
</comment>
<protein>
    <submittedName>
        <fullName evidence="5">Isopenicillin N synthase</fullName>
    </submittedName>
</protein>
<keyword evidence="2" id="KW-0408">Iron</keyword>
<feature type="domain" description="Non-haem dioxygenase N-terminal" evidence="4">
    <location>
        <begin position="34"/>
        <end position="116"/>
    </location>
</feature>
<dbReference type="AlphaFoldDB" id="A0A6L2P551"/>
<dbReference type="SUPFAM" id="SSF51197">
    <property type="entry name" value="Clavaminate synthase-like"/>
    <property type="match status" value="1"/>
</dbReference>
<dbReference type="GO" id="GO:0046872">
    <property type="term" value="F:metal ion binding"/>
    <property type="evidence" value="ECO:0007669"/>
    <property type="project" value="UniProtKB-KW"/>
</dbReference>
<dbReference type="InterPro" id="IPR050295">
    <property type="entry name" value="Plant_2OG-oxidoreductases"/>
</dbReference>
<evidence type="ECO:0000313" key="5">
    <source>
        <dbReference type="EMBL" id="GEU93598.1"/>
    </source>
</evidence>
<accession>A0A6L2P551</accession>
<reference evidence="5" key="1">
    <citation type="journal article" date="2019" name="Sci. Rep.">
        <title>Draft genome of Tanacetum cinerariifolium, the natural source of mosquito coil.</title>
        <authorList>
            <person name="Yamashiro T."/>
            <person name="Shiraishi A."/>
            <person name="Satake H."/>
            <person name="Nakayama K."/>
        </authorList>
    </citation>
    <scope>NUCLEOTIDE SEQUENCE</scope>
</reference>
<dbReference type="Gene3D" id="2.60.120.330">
    <property type="entry name" value="B-lactam Antibiotic, Isopenicillin N Synthase, Chain"/>
    <property type="match status" value="2"/>
</dbReference>
<dbReference type="Pfam" id="PF14226">
    <property type="entry name" value="DIOX_N"/>
    <property type="match status" value="1"/>
</dbReference>
<dbReference type="Pfam" id="PF03171">
    <property type="entry name" value="2OG-FeII_Oxy"/>
    <property type="match status" value="1"/>
</dbReference>
<evidence type="ECO:0000256" key="2">
    <source>
        <dbReference type="ARBA" id="ARBA00023004"/>
    </source>
</evidence>
<dbReference type="PANTHER" id="PTHR47991">
    <property type="entry name" value="OXOGLUTARATE/IRON-DEPENDENT DIOXYGENASE"/>
    <property type="match status" value="1"/>
</dbReference>
<gene>
    <name evidence="5" type="ORF">Tci_065576</name>
</gene>
<dbReference type="EMBL" id="BKCJ010010890">
    <property type="protein sequence ID" value="GEU93598.1"/>
    <property type="molecule type" value="Genomic_DNA"/>
</dbReference>
<name>A0A6L2P551_TANCI</name>